<sequence>MPKVTHEQINDRAQRLLKILIDRYIRDGQPVGSRTLSKDSDLDLSPATIRNVMADLEEMGLVFSPHTSAGRIPTVRGYRVFVDSLLQVKQLSNDEESQLRRMFKNDARGFDSQRLFEKASHLLSEVTHLTSVIMLPRRQTKALRHVEFLSLSKQRVLAILVINEHEVQNRIIHTSRPYSAAELESAANYLNAAFAGKDINRVRQDLVGEMRKARQDLDNLMETAIEMADKTFSNQEEDKPDFVVAGQTHLMDIAELSTNIDKLRHLFTAFNQKCDILHLLDQAINAQGIQIFIGEESGYDVFDDCSVITSPYKVDGSVIGVLGVIGPTRMAYERVIPIVDLTAKLLSSALK</sequence>
<comment type="similarity">
    <text evidence="5">Belongs to the HrcA family.</text>
</comment>
<organism evidence="9 10">
    <name type="scientific">Beggiatoa leptomitoformis</name>
    <dbReference type="NCBI Taxonomy" id="288004"/>
    <lineage>
        <taxon>Bacteria</taxon>
        <taxon>Pseudomonadati</taxon>
        <taxon>Pseudomonadota</taxon>
        <taxon>Gammaproteobacteria</taxon>
        <taxon>Thiotrichales</taxon>
        <taxon>Thiotrichaceae</taxon>
        <taxon>Beggiatoa</taxon>
    </lineage>
</organism>
<dbReference type="SUPFAM" id="SSF46785">
    <property type="entry name" value="Winged helix' DNA-binding domain"/>
    <property type="match status" value="1"/>
</dbReference>
<dbReference type="KEGG" id="blep:AL038_10285"/>
<proteinExistence type="inferred from homology"/>
<dbReference type="InterPro" id="IPR036388">
    <property type="entry name" value="WH-like_DNA-bd_sf"/>
</dbReference>
<dbReference type="OrthoDB" id="9783139at2"/>
<evidence type="ECO:0000256" key="3">
    <source>
        <dbReference type="ARBA" id="ARBA00023016"/>
    </source>
</evidence>
<evidence type="ECO:0000313" key="9">
    <source>
        <dbReference type="EMBL" id="AUI69689.1"/>
    </source>
</evidence>
<dbReference type="STRING" id="288004.AL038_10285"/>
<comment type="function">
    <text evidence="5">Negative regulator of class I heat shock genes (grpE-dnaK-dnaJ and groELS operons). Prevents heat-shock induction of these operons.</text>
</comment>
<dbReference type="EMBL" id="CP018889">
    <property type="protein sequence ID" value="AUI69689.1"/>
    <property type="molecule type" value="Genomic_DNA"/>
</dbReference>
<feature type="domain" description="Winged helix-turn-helix transcription repressor HrcA DNA-binding" evidence="8">
    <location>
        <begin position="14"/>
        <end position="80"/>
    </location>
</feature>
<dbReference type="PIRSF" id="PIRSF005485">
    <property type="entry name" value="HrcA"/>
    <property type="match status" value="1"/>
</dbReference>
<evidence type="ECO:0000259" key="8">
    <source>
        <dbReference type="Pfam" id="PF03444"/>
    </source>
</evidence>
<keyword evidence="4 5" id="KW-0804">Transcription</keyword>
<protein>
    <recommendedName>
        <fullName evidence="5">Heat-inducible transcription repressor HrcA</fullName>
    </recommendedName>
</protein>
<dbReference type="AlphaFoldDB" id="A0A2N9YH11"/>
<keyword evidence="1 5" id="KW-0678">Repressor</keyword>
<evidence type="ECO:0000256" key="4">
    <source>
        <dbReference type="ARBA" id="ARBA00023163"/>
    </source>
</evidence>
<dbReference type="HAMAP" id="MF_00081">
    <property type="entry name" value="HrcA"/>
    <property type="match status" value="1"/>
</dbReference>
<dbReference type="InterPro" id="IPR005104">
    <property type="entry name" value="WHTH_HrcA_DNA-bd"/>
</dbReference>
<dbReference type="GO" id="GO:0003677">
    <property type="term" value="F:DNA binding"/>
    <property type="evidence" value="ECO:0007669"/>
    <property type="project" value="InterPro"/>
</dbReference>
<dbReference type="InterPro" id="IPR023120">
    <property type="entry name" value="WHTH_transcript_rep_HrcA_IDD"/>
</dbReference>
<evidence type="ECO:0000256" key="5">
    <source>
        <dbReference type="HAMAP-Rule" id="MF_00081"/>
    </source>
</evidence>
<dbReference type="Pfam" id="PF03444">
    <property type="entry name" value="WHD_HrcA"/>
    <property type="match status" value="1"/>
</dbReference>
<dbReference type="Proteomes" id="UP000234271">
    <property type="component" value="Chromosome"/>
</dbReference>
<dbReference type="Gene3D" id="3.30.390.60">
    <property type="entry name" value="Heat-inducible transcription repressor hrca homolog, domain 3"/>
    <property type="match status" value="1"/>
</dbReference>
<feature type="coiled-coil region" evidence="6">
    <location>
        <begin position="203"/>
        <end position="230"/>
    </location>
</feature>
<dbReference type="Pfam" id="PF01628">
    <property type="entry name" value="HrcA"/>
    <property type="match status" value="1"/>
</dbReference>
<keyword evidence="3 5" id="KW-0346">Stress response</keyword>
<dbReference type="InterPro" id="IPR021153">
    <property type="entry name" value="HrcA_C"/>
</dbReference>
<keyword evidence="2 5" id="KW-0805">Transcription regulation</keyword>
<feature type="domain" description="Heat-inducible transcription repressor HrcA C-terminal" evidence="7">
    <location>
        <begin position="114"/>
        <end position="336"/>
    </location>
</feature>
<evidence type="ECO:0000256" key="2">
    <source>
        <dbReference type="ARBA" id="ARBA00023015"/>
    </source>
</evidence>
<dbReference type="Gene3D" id="1.10.10.10">
    <property type="entry name" value="Winged helix-like DNA-binding domain superfamily/Winged helix DNA-binding domain"/>
    <property type="match status" value="1"/>
</dbReference>
<dbReference type="InterPro" id="IPR029016">
    <property type="entry name" value="GAF-like_dom_sf"/>
</dbReference>
<name>A0A2N9YH11_9GAMM</name>
<keyword evidence="6" id="KW-0175">Coiled coil</keyword>
<dbReference type="Gene3D" id="3.30.450.40">
    <property type="match status" value="1"/>
</dbReference>
<evidence type="ECO:0000259" key="7">
    <source>
        <dbReference type="Pfam" id="PF01628"/>
    </source>
</evidence>
<dbReference type="SUPFAM" id="SSF55781">
    <property type="entry name" value="GAF domain-like"/>
    <property type="match status" value="1"/>
</dbReference>
<gene>
    <name evidence="5 9" type="primary">hrcA</name>
    <name evidence="9" type="ORF">BLE401_13995</name>
</gene>
<evidence type="ECO:0000256" key="1">
    <source>
        <dbReference type="ARBA" id="ARBA00022491"/>
    </source>
</evidence>
<dbReference type="PANTHER" id="PTHR34824:SF1">
    <property type="entry name" value="HEAT-INDUCIBLE TRANSCRIPTION REPRESSOR HRCA"/>
    <property type="match status" value="1"/>
</dbReference>
<dbReference type="PANTHER" id="PTHR34824">
    <property type="entry name" value="HEAT-INDUCIBLE TRANSCRIPTION REPRESSOR HRCA"/>
    <property type="match status" value="1"/>
</dbReference>
<dbReference type="InterPro" id="IPR036390">
    <property type="entry name" value="WH_DNA-bd_sf"/>
</dbReference>
<reference evidence="10" key="1">
    <citation type="submission" date="2016-12" db="EMBL/GenBank/DDBJ databases">
        <title>Complete Genome Sequence of Beggiatoa leptomitiformis D-401.</title>
        <authorList>
            <person name="Fomenkov A."/>
            <person name="Vincze T."/>
            <person name="Grabovich M."/>
            <person name="Anton B.P."/>
            <person name="Dubinina G."/>
            <person name="Orlova M."/>
            <person name="Belousova E."/>
            <person name="Roberts R.J."/>
        </authorList>
    </citation>
    <scope>NUCLEOTIDE SEQUENCE [LARGE SCALE GENOMIC DNA]</scope>
    <source>
        <strain evidence="10">D-401</strain>
    </source>
</reference>
<dbReference type="NCBIfam" id="TIGR00331">
    <property type="entry name" value="hrcA"/>
    <property type="match status" value="1"/>
</dbReference>
<keyword evidence="10" id="KW-1185">Reference proteome</keyword>
<evidence type="ECO:0000256" key="6">
    <source>
        <dbReference type="SAM" id="Coils"/>
    </source>
</evidence>
<accession>A0A2N9YH11</accession>
<dbReference type="InterPro" id="IPR002571">
    <property type="entry name" value="HrcA"/>
</dbReference>
<dbReference type="RefSeq" id="WP_062152530.1">
    <property type="nucleotide sequence ID" value="NZ_CP012373.2"/>
</dbReference>
<dbReference type="GO" id="GO:0045892">
    <property type="term" value="P:negative regulation of DNA-templated transcription"/>
    <property type="evidence" value="ECO:0007669"/>
    <property type="project" value="UniProtKB-UniRule"/>
</dbReference>
<evidence type="ECO:0000313" key="10">
    <source>
        <dbReference type="Proteomes" id="UP000234271"/>
    </source>
</evidence>